<accession>A0A2S8HPF0</accession>
<evidence type="ECO:0000313" key="1">
    <source>
        <dbReference type="EMBL" id="PQP04082.1"/>
    </source>
</evidence>
<sequence>MATIKLRPEKACNGGAMRLIVGLPNPIAVFQRQGNDIAPAKGALAGGFWRSRRQRRKDV</sequence>
<organism evidence="1 2">
    <name type="scientific">Pseudomonas frederiksbergensis</name>
    <dbReference type="NCBI Taxonomy" id="104087"/>
    <lineage>
        <taxon>Bacteria</taxon>
        <taxon>Pseudomonadati</taxon>
        <taxon>Pseudomonadota</taxon>
        <taxon>Gammaproteobacteria</taxon>
        <taxon>Pseudomonadales</taxon>
        <taxon>Pseudomonadaceae</taxon>
        <taxon>Pseudomonas</taxon>
    </lineage>
</organism>
<dbReference type="Proteomes" id="UP000239687">
    <property type="component" value="Unassembled WGS sequence"/>
</dbReference>
<reference evidence="1 2" key="1">
    <citation type="submission" date="2018-02" db="EMBL/GenBank/DDBJ databases">
        <title>Draft genome sequencing of Pseudomonas frederiksbergensis 11-D3.</title>
        <authorList>
            <person name="Zheng B.-X."/>
        </authorList>
    </citation>
    <scope>NUCLEOTIDE SEQUENCE [LARGE SCALE GENOMIC DNA]</scope>
    <source>
        <strain evidence="1 2">11-D3</strain>
    </source>
</reference>
<proteinExistence type="predicted"/>
<evidence type="ECO:0000313" key="2">
    <source>
        <dbReference type="Proteomes" id="UP000239687"/>
    </source>
</evidence>
<comment type="caution">
    <text evidence="1">The sequence shown here is derived from an EMBL/GenBank/DDBJ whole genome shotgun (WGS) entry which is preliminary data.</text>
</comment>
<dbReference type="AlphaFoldDB" id="A0A2S8HPF0"/>
<dbReference type="EMBL" id="PUIN01000006">
    <property type="protein sequence ID" value="PQP04082.1"/>
    <property type="molecule type" value="Genomic_DNA"/>
</dbReference>
<name>A0A2S8HPF0_9PSED</name>
<protein>
    <submittedName>
        <fullName evidence="1">Uncharacterized protein</fullName>
    </submittedName>
</protein>
<gene>
    <name evidence="1" type="ORF">C5612_12715</name>
</gene>